<sequence length="664" mass="76187">MLSFAPYEQSAAICFCCNLLKAYRDEWESWGGQLTDLARAGQDGCPRCRFFAKCFASFAPEIFSLGNSFHISHTSIGLKLQRYRDRQSVSLSLDVFLLSAEVHRPPPLHRGLPTRSLLPGQTSSNTTFRTIQHWTSTCVNNHTRCNATGLLDAHSTQFPKRIIQVTSDQVILREHLSHRPQYACLSHCWGPSINITKTTSASLELFKNEIPSDSLTPNFQHAVDVCRRLGIEFLWIDSLCIIQDSETDWKEESAKMASIYENAFLTIASTKSAAGSGGCYAVTDPEYLAKQVPGTNVYVRRRPPLFPAGWVNYRYREAQAWPLLNRGWAYQEIRLSRRILHFCNQEVIWECRESRKSESGCSDKDIGTDDPQFKSKNYFDVPYWILERDPQKLWYRTVEEYSDMQLTFEKDKMPALAALTQKMETLRVNDRFLAGLWEKTLLFDLLWMVFPSPKTGRSATWLAPTWSWASVQSRVVWESKVESIRTLDSVRVITIRYSTKGPSHLAEIEEAALTLRAPLLRGTVEENKLLLPPTMPFVDNINSIHYLHDLFHSTTEEYHNHSGIEVSVLIIGMCDSTFDRSYEGIVLLSKGNTTLYERIGHVHLSIKPPELAPEDFDRSEARSKEARRKEARRMEARRNKIWEEMTGVITSTWTNLFLEEVTIV</sequence>
<dbReference type="AlphaFoldDB" id="A0A2J6R787"/>
<dbReference type="Pfam" id="PF06985">
    <property type="entry name" value="HET"/>
    <property type="match status" value="1"/>
</dbReference>
<proteinExistence type="predicted"/>
<dbReference type="PANTHER" id="PTHR33112">
    <property type="entry name" value="DOMAIN PROTEIN, PUTATIVE-RELATED"/>
    <property type="match status" value="1"/>
</dbReference>
<dbReference type="InterPro" id="IPR010730">
    <property type="entry name" value="HET"/>
</dbReference>
<dbReference type="OrthoDB" id="3562689at2759"/>
<organism evidence="2 3">
    <name type="scientific">Hyaloscypha variabilis (strain UAMH 11265 / GT02V1 / F)</name>
    <name type="common">Meliniomyces variabilis</name>
    <dbReference type="NCBI Taxonomy" id="1149755"/>
    <lineage>
        <taxon>Eukaryota</taxon>
        <taxon>Fungi</taxon>
        <taxon>Dikarya</taxon>
        <taxon>Ascomycota</taxon>
        <taxon>Pezizomycotina</taxon>
        <taxon>Leotiomycetes</taxon>
        <taxon>Helotiales</taxon>
        <taxon>Hyaloscyphaceae</taxon>
        <taxon>Hyaloscypha</taxon>
        <taxon>Hyaloscypha variabilis</taxon>
    </lineage>
</organism>
<dbReference type="Proteomes" id="UP000235786">
    <property type="component" value="Unassembled WGS sequence"/>
</dbReference>
<reference evidence="2 3" key="1">
    <citation type="submission" date="2016-04" db="EMBL/GenBank/DDBJ databases">
        <title>A degradative enzymes factory behind the ericoid mycorrhizal symbiosis.</title>
        <authorList>
            <consortium name="DOE Joint Genome Institute"/>
            <person name="Martino E."/>
            <person name="Morin E."/>
            <person name="Grelet G."/>
            <person name="Kuo A."/>
            <person name="Kohler A."/>
            <person name="Daghino S."/>
            <person name="Barry K."/>
            <person name="Choi C."/>
            <person name="Cichocki N."/>
            <person name="Clum A."/>
            <person name="Copeland A."/>
            <person name="Hainaut M."/>
            <person name="Haridas S."/>
            <person name="Labutti K."/>
            <person name="Lindquist E."/>
            <person name="Lipzen A."/>
            <person name="Khouja H.-R."/>
            <person name="Murat C."/>
            <person name="Ohm R."/>
            <person name="Olson A."/>
            <person name="Spatafora J."/>
            <person name="Veneault-Fourrey C."/>
            <person name="Henrissat B."/>
            <person name="Grigoriev I."/>
            <person name="Martin F."/>
            <person name="Perotto S."/>
        </authorList>
    </citation>
    <scope>NUCLEOTIDE SEQUENCE [LARGE SCALE GENOMIC DNA]</scope>
    <source>
        <strain evidence="2 3">F</strain>
    </source>
</reference>
<name>A0A2J6R787_HYAVF</name>
<evidence type="ECO:0000313" key="2">
    <source>
        <dbReference type="EMBL" id="PMD34374.1"/>
    </source>
</evidence>
<feature type="domain" description="Heterokaryon incompatibility" evidence="1">
    <location>
        <begin position="182"/>
        <end position="332"/>
    </location>
</feature>
<evidence type="ECO:0000313" key="3">
    <source>
        <dbReference type="Proteomes" id="UP000235786"/>
    </source>
</evidence>
<dbReference type="EMBL" id="KZ613954">
    <property type="protein sequence ID" value="PMD34374.1"/>
    <property type="molecule type" value="Genomic_DNA"/>
</dbReference>
<accession>A0A2J6R787</accession>
<evidence type="ECO:0000259" key="1">
    <source>
        <dbReference type="Pfam" id="PF06985"/>
    </source>
</evidence>
<dbReference type="PANTHER" id="PTHR33112:SF13">
    <property type="entry name" value="HETEROKARYON INCOMPATIBILITY DOMAIN-CONTAINING PROTEIN"/>
    <property type="match status" value="1"/>
</dbReference>
<keyword evidence="3" id="KW-1185">Reference proteome</keyword>
<protein>
    <submittedName>
        <fullName evidence="2">HET-domain-containing protein</fullName>
    </submittedName>
</protein>
<gene>
    <name evidence="2" type="ORF">L207DRAFT_570970</name>
</gene>